<dbReference type="Pfam" id="PF03542">
    <property type="entry name" value="Tuberin"/>
    <property type="match status" value="1"/>
</dbReference>
<feature type="compositionally biased region" description="Low complexity" evidence="2">
    <location>
        <begin position="27"/>
        <end position="37"/>
    </location>
</feature>
<dbReference type="GO" id="GO:0033596">
    <property type="term" value="C:TSC1-TSC2 complex"/>
    <property type="evidence" value="ECO:0007669"/>
    <property type="project" value="TreeGrafter"/>
</dbReference>
<feature type="compositionally biased region" description="Polar residues" evidence="2">
    <location>
        <begin position="915"/>
        <end position="925"/>
    </location>
</feature>
<evidence type="ECO:0000259" key="3">
    <source>
        <dbReference type="PROSITE" id="PS50085"/>
    </source>
</evidence>
<dbReference type="PANTHER" id="PTHR10063:SF0">
    <property type="entry name" value="TUBERIN"/>
    <property type="match status" value="1"/>
</dbReference>
<dbReference type="GO" id="GO:0005634">
    <property type="term" value="C:nucleus"/>
    <property type="evidence" value="ECO:0007669"/>
    <property type="project" value="InterPro"/>
</dbReference>
<feature type="compositionally biased region" description="Low complexity" evidence="2">
    <location>
        <begin position="1114"/>
        <end position="1150"/>
    </location>
</feature>
<evidence type="ECO:0000313" key="4">
    <source>
        <dbReference type="EMBL" id="KAF5332037.1"/>
    </source>
</evidence>
<dbReference type="GO" id="GO:0032007">
    <property type="term" value="P:negative regulation of TOR signaling"/>
    <property type="evidence" value="ECO:0007669"/>
    <property type="project" value="TreeGrafter"/>
</dbReference>
<feature type="compositionally biased region" description="Basic and acidic residues" evidence="2">
    <location>
        <begin position="1094"/>
        <end position="1110"/>
    </location>
</feature>
<dbReference type="InterPro" id="IPR027107">
    <property type="entry name" value="Tuberin/Ral-act_asu"/>
</dbReference>
<feature type="domain" description="Rap-GAP" evidence="3">
    <location>
        <begin position="1737"/>
        <end position="1975"/>
    </location>
</feature>
<dbReference type="EMBL" id="JAACJM010000315">
    <property type="protein sequence ID" value="KAF5332037.1"/>
    <property type="molecule type" value="Genomic_DNA"/>
</dbReference>
<dbReference type="InterPro" id="IPR018515">
    <property type="entry name" value="Tuberin-type_domain"/>
</dbReference>
<feature type="region of interest" description="Disordered" evidence="2">
    <location>
        <begin position="225"/>
        <end position="248"/>
    </location>
</feature>
<dbReference type="GO" id="GO:0005096">
    <property type="term" value="F:GTPase activator activity"/>
    <property type="evidence" value="ECO:0007669"/>
    <property type="project" value="UniProtKB-KW"/>
</dbReference>
<feature type="region of interest" description="Disordered" evidence="2">
    <location>
        <begin position="1518"/>
        <end position="1545"/>
    </location>
</feature>
<feature type="region of interest" description="Disordered" evidence="2">
    <location>
        <begin position="793"/>
        <end position="946"/>
    </location>
</feature>
<name>A0A8H5FCZ7_9AGAR</name>
<dbReference type="Proteomes" id="UP000559256">
    <property type="component" value="Unassembled WGS sequence"/>
</dbReference>
<reference evidence="4 5" key="1">
    <citation type="journal article" date="2020" name="ISME J.">
        <title>Uncovering the hidden diversity of litter-decomposition mechanisms in mushroom-forming fungi.</title>
        <authorList>
            <person name="Floudas D."/>
            <person name="Bentzer J."/>
            <person name="Ahren D."/>
            <person name="Johansson T."/>
            <person name="Persson P."/>
            <person name="Tunlid A."/>
        </authorList>
    </citation>
    <scope>NUCLEOTIDE SEQUENCE [LARGE SCALE GENOMIC DNA]</scope>
    <source>
        <strain evidence="4 5">CBS 291.85</strain>
    </source>
</reference>
<feature type="region of interest" description="Disordered" evidence="2">
    <location>
        <begin position="1094"/>
        <end position="1150"/>
    </location>
</feature>
<dbReference type="Gene3D" id="3.40.50.11210">
    <property type="entry name" value="Rap/Ran-GAP"/>
    <property type="match status" value="1"/>
</dbReference>
<feature type="compositionally biased region" description="Polar residues" evidence="2">
    <location>
        <begin position="14"/>
        <end position="26"/>
    </location>
</feature>
<evidence type="ECO:0000313" key="5">
    <source>
        <dbReference type="Proteomes" id="UP000559256"/>
    </source>
</evidence>
<dbReference type="FunFam" id="3.40.50.11210:FF:000007">
    <property type="entry name" value="Tuberous sclerosis 2"/>
    <property type="match status" value="1"/>
</dbReference>
<dbReference type="InterPro" id="IPR000331">
    <property type="entry name" value="Rap/Ran_GAP_dom"/>
</dbReference>
<sequence>MNSDDTPRPRPRANTATTFPSFSWRRQQQQQQSQQEPQEPPHVASTVEELISALSPPAVPSITYARSLATLLTTHSPLPRHVLLDPILSSLCSPQAPHTLQAAGFDVVSAYWEKYWENETAPALKTSDKMTYFSLFLSENQDWITELWEPKFKALRALTKWGEEVTGIEVPCIDLLKSWITSAFDRLQDVAERAERIERERSIEFVADFLSCLVEKAAVVSRISDEESAASPRPTHRRQHSSISISSLPSPMIPIPTSVSKQPADIAITLYLTHLNKLLKSLPPSFLDSILRVLFRAQASCASPLPRLSVVTHANAKDKQKSSYFEERVSDTINTLFSGPYSSTCMLILQRHLFPPTDTVNIQIAIQTSLGAHRSLRAYVRRALSTRLARAYINREASLGYSHSGAPSHLDLERDLMERAWPKEDIHSMGMGTKSSGWDAARFRRSLAHSVNEWVNICHKTAENATDSETREQFYRIRDGIERILEEDAGLLKDVFQELDSRDENVPLEEEEAAAVGETLYALAGYVLSLRNSDSTPYILPISQLNLALTSSSHHNASPFIRTLSSLLARDHNTMLTPLLSTTLLRISNHLIDDDTARLPSVMLDKGDLYPTSMEWIRNWSRVLGLSASATALDTPSESVSPSPGPGVITNSAHVTTGGLLLGYRPLTRRAVMGALEQVYESVKDMERYRRPLADLVYSFLETRRAESEGYDTMWKILADEVVQRLSENEFVLQMGMGLEEKGEDTVEEDTALGRDGDDPLDQATDGRICRQGEADLSIDRFITFIAASAEDSDEGEQYSRYPRTQHHSEADDDSSETNMLSQTSSISATIPMQASNPPSPQMLYTTSPSPAISSLSKVQSVGDVSTPHAGQSPSLVAKDKEKEFPKEGKDVGLPSVMSILSSLTAGSSSRSTSMNPQQYPQSQEDAPEISATPLPGRREEDPSSTQLRVVCAASALVRLFTSLVFEPPGHPPAGAHKASPEQHVPIAKALTVFRHLTRLALQARSVRVRLVMLMFLMRLRVDRDHMLYFPTEERADPDGQVRSLAALIGRVADIDNELSEGSGAVVGVESPGDRGRDRRYTFVDSTSLDAVSELRKARARMPQDRDGRRPSRGRGSTAGSGQARSAASRSRSRAAGRMVSGSSTASLGTSGISSTPVFIPSSAFKTLLPPLPPPPTWQVPEKIPFTATPLNISSEIFATYDPTNDYDDSSVRETVVLPISEYLSTILNILEKEKSWEVLSYVLCHLPVQLANKHLFCGPKSRGLISGILGALCTGITEGTLGREIPKEHWSSIGLKPRDAQGLAFNTLSVLISYKRCFELKQRHRLIEVFLAGLSEQPATIKCCLHALSLSAFELQSSTTRILTSVLEKLSQIMSNPTMAVHILTFLSIIGSHPPLYANFTEQDFKTVFGVALQYLQHHNRIVTDPQNSWALSQGVRILSYHLVYTWFLAVKMPDRPKHVKYITRQLLLANSGEVADGTVKDGKEGLGDVDDLTEVCFDWLARYTYASADPRPSNSVLQDLLMNPEHPRNSSSQSVVSSASLQTTSPDTTISEKAWLLGNSVVTIRALKKLGWIEVLSRRPSGYTKFLGRIENVPLVGVGDPDPDMISTQAALLMDLQPPVAQNPETEGDGDEGTATVLSNLHINRSDSNISQQEAITERLGIPEELEDPDNDTNDPPRPDPLTGYVWSKTAPSQRRKDVALDPAFFALQLSSYPDRLGPSSVRMRIDPTMLPRFFNTLDRMPVIDTHKVGIMYVAPGQQTETEILRNTHGSPAYTRFLEGIGRLINLRGQIDVYVGGLDPDEDGEYAYAWWDDIGQILYHTATMMPSHQHDELSTFKKRHIGNDFVRIVWNDSGLPYRFDTLATQFQFVNIVIEPHSVGAIAAFSNNLHENEYFKVTVQRAEGMMDFTPIGEYKLISAESLPLLVRRLSLLADWFALVFSKTERDTMRVEVRTNWQERLDAIRRFRKQVATKMKEAKKEDDQPVEGVQGTQKEGILSQEAFRDFTSGF</sequence>
<evidence type="ECO:0000256" key="1">
    <source>
        <dbReference type="ARBA" id="ARBA00022468"/>
    </source>
</evidence>
<proteinExistence type="predicted"/>
<feature type="compositionally biased region" description="Basic and acidic residues" evidence="2">
    <location>
        <begin position="878"/>
        <end position="891"/>
    </location>
</feature>
<feature type="compositionally biased region" description="Low complexity" evidence="2">
    <location>
        <begin position="1532"/>
        <end position="1545"/>
    </location>
</feature>
<dbReference type="GO" id="GO:0051056">
    <property type="term" value="P:regulation of small GTPase mediated signal transduction"/>
    <property type="evidence" value="ECO:0007669"/>
    <property type="project" value="InterPro"/>
</dbReference>
<organism evidence="4 5">
    <name type="scientific">Tetrapyrgos nigripes</name>
    <dbReference type="NCBI Taxonomy" id="182062"/>
    <lineage>
        <taxon>Eukaryota</taxon>
        <taxon>Fungi</taxon>
        <taxon>Dikarya</taxon>
        <taxon>Basidiomycota</taxon>
        <taxon>Agaricomycotina</taxon>
        <taxon>Agaricomycetes</taxon>
        <taxon>Agaricomycetidae</taxon>
        <taxon>Agaricales</taxon>
        <taxon>Marasmiineae</taxon>
        <taxon>Marasmiaceae</taxon>
        <taxon>Tetrapyrgos</taxon>
    </lineage>
</organism>
<accession>A0A8H5FCZ7</accession>
<dbReference type="InterPro" id="IPR035974">
    <property type="entry name" value="Rap/Ran-GAP_sf"/>
</dbReference>
<comment type="caution">
    <text evidence="4">The sequence shown here is derived from an EMBL/GenBank/DDBJ whole genome shotgun (WGS) entry which is preliminary data.</text>
</comment>
<protein>
    <recommendedName>
        <fullName evidence="3">Rap-GAP domain-containing protein</fullName>
    </recommendedName>
</protein>
<feature type="region of interest" description="Disordered" evidence="2">
    <location>
        <begin position="1976"/>
        <end position="2010"/>
    </location>
</feature>
<dbReference type="PROSITE" id="PS50085">
    <property type="entry name" value="RAPGAP"/>
    <property type="match status" value="1"/>
</dbReference>
<feature type="region of interest" description="Disordered" evidence="2">
    <location>
        <begin position="1"/>
        <end position="44"/>
    </location>
</feature>
<feature type="region of interest" description="Disordered" evidence="2">
    <location>
        <begin position="741"/>
        <end position="766"/>
    </location>
</feature>
<dbReference type="OrthoDB" id="19311at2759"/>
<feature type="compositionally biased region" description="Polar residues" evidence="2">
    <location>
        <begin position="817"/>
        <end position="875"/>
    </location>
</feature>
<dbReference type="Pfam" id="PF02145">
    <property type="entry name" value="Rap_GAP"/>
    <property type="match status" value="1"/>
</dbReference>
<keyword evidence="5" id="KW-1185">Reference proteome</keyword>
<feature type="compositionally biased region" description="Acidic residues" evidence="2">
    <location>
        <begin position="1666"/>
        <end position="1675"/>
    </location>
</feature>
<dbReference type="PANTHER" id="PTHR10063">
    <property type="entry name" value="TUBERIN"/>
    <property type="match status" value="1"/>
</dbReference>
<feature type="compositionally biased region" description="Low complexity" evidence="2">
    <location>
        <begin position="899"/>
        <end position="914"/>
    </location>
</feature>
<feature type="region of interest" description="Disordered" evidence="2">
    <location>
        <begin position="1662"/>
        <end position="1692"/>
    </location>
</feature>
<evidence type="ECO:0000256" key="2">
    <source>
        <dbReference type="SAM" id="MobiDB-lite"/>
    </source>
</evidence>
<keyword evidence="1" id="KW-0343">GTPase activation</keyword>
<dbReference type="SUPFAM" id="SSF111347">
    <property type="entry name" value="Rap/Ran-GAP"/>
    <property type="match status" value="1"/>
</dbReference>
<gene>
    <name evidence="4" type="ORF">D9758_016559</name>
</gene>